<reference evidence="10" key="1">
    <citation type="submission" date="2017-02" db="UniProtKB">
        <authorList>
            <consortium name="WormBaseParasite"/>
        </authorList>
    </citation>
    <scope>IDENTIFICATION</scope>
</reference>
<keyword evidence="1" id="KW-0645">Protease</keyword>
<dbReference type="GO" id="GO:0005802">
    <property type="term" value="C:trans-Golgi network"/>
    <property type="evidence" value="ECO:0007669"/>
    <property type="project" value="TreeGrafter"/>
</dbReference>
<evidence type="ECO:0000256" key="4">
    <source>
        <dbReference type="PROSITE-ProRule" id="PRU01240"/>
    </source>
</evidence>
<keyword evidence="9" id="KW-1185">Reference proteome</keyword>
<keyword evidence="2" id="KW-0378">Hydrolase</keyword>
<comment type="similarity">
    <text evidence="4">Belongs to the peptidase S8 family.</text>
</comment>
<dbReference type="AlphaFoldDB" id="A0A0N4U798"/>
<feature type="domain" description="Peptidase S8 pro-domain" evidence="6">
    <location>
        <begin position="12"/>
        <end position="84"/>
    </location>
</feature>
<dbReference type="PROSITE" id="PS51892">
    <property type="entry name" value="SUBTILASE"/>
    <property type="match status" value="1"/>
</dbReference>
<dbReference type="InterPro" id="IPR032815">
    <property type="entry name" value="S8_pro-domain"/>
</dbReference>
<gene>
    <name evidence="7" type="ORF">DME_LOCUS81</name>
</gene>
<comment type="caution">
    <text evidence="4">Lacks conserved residue(s) required for the propagation of feature annotation.</text>
</comment>
<dbReference type="SUPFAM" id="SSF54897">
    <property type="entry name" value="Protease propeptides/inhibitors"/>
    <property type="match status" value="1"/>
</dbReference>
<dbReference type="Proteomes" id="UP000274756">
    <property type="component" value="Unassembled WGS sequence"/>
</dbReference>
<keyword evidence="3" id="KW-0720">Serine protease</keyword>
<proteinExistence type="inferred from homology"/>
<dbReference type="InterPro" id="IPR022398">
    <property type="entry name" value="Peptidase_S8_His-AS"/>
</dbReference>
<protein>
    <submittedName>
        <fullName evidence="10">Peptidase_S8 domain-containing protein</fullName>
    </submittedName>
</protein>
<dbReference type="Gene3D" id="3.30.70.850">
    <property type="entry name" value="Peptidase S8, pro-domain"/>
    <property type="match status" value="1"/>
</dbReference>
<dbReference type="PROSITE" id="PS00137">
    <property type="entry name" value="SUBTILASE_HIS"/>
    <property type="match status" value="1"/>
</dbReference>
<evidence type="ECO:0000313" key="10">
    <source>
        <dbReference type="WBParaSite" id="DME_0000285201-mRNA-1"/>
    </source>
</evidence>
<dbReference type="PRINTS" id="PR00723">
    <property type="entry name" value="SUBTILISIN"/>
</dbReference>
<dbReference type="InterPro" id="IPR015500">
    <property type="entry name" value="Peptidase_S8_subtilisin-rel"/>
</dbReference>
<dbReference type="PANTHER" id="PTHR42884:SF14">
    <property type="entry name" value="NEUROENDOCRINE CONVERTASE 1"/>
    <property type="match status" value="1"/>
</dbReference>
<evidence type="ECO:0000313" key="7">
    <source>
        <dbReference type="EMBL" id="VDN50108.1"/>
    </source>
</evidence>
<dbReference type="PANTHER" id="PTHR42884">
    <property type="entry name" value="PROPROTEIN CONVERTASE SUBTILISIN/KEXIN-RELATED"/>
    <property type="match status" value="1"/>
</dbReference>
<evidence type="ECO:0000259" key="5">
    <source>
        <dbReference type="Pfam" id="PF00082"/>
    </source>
</evidence>
<reference evidence="7 9" key="2">
    <citation type="submission" date="2018-11" db="EMBL/GenBank/DDBJ databases">
        <authorList>
            <consortium name="Pathogen Informatics"/>
        </authorList>
    </citation>
    <scope>NUCLEOTIDE SEQUENCE [LARGE SCALE GENOMIC DNA]</scope>
</reference>
<sequence length="246" mass="28297">MLKGSESRFLNEWVVEIIGGKKRAQKIAQLNGFYFAGQVRGFNNTYLLKRRANRQKRKTFHKSRKFKKYVKWMERQILLERHKRDFTDKTSFDDPLWPKQWILHDDKTKNQMELIMNITGAWNLGYTGSGIVISIIDDGLEYNHSDLAANYDSKASYDLINNNNDPMPIKNGLNNHGTRCAGEIAMVANNSICGVGIAYRASIGEWTFTKKHSDDRILIVLREKSTHAFRLSESVKAYNGLTEGCK</sequence>
<dbReference type="GO" id="GO:0000139">
    <property type="term" value="C:Golgi membrane"/>
    <property type="evidence" value="ECO:0007669"/>
    <property type="project" value="TreeGrafter"/>
</dbReference>
<dbReference type="Pfam" id="PF00082">
    <property type="entry name" value="Peptidase_S8"/>
    <property type="match status" value="1"/>
</dbReference>
<dbReference type="Gene3D" id="3.40.50.200">
    <property type="entry name" value="Peptidase S8/S53 domain"/>
    <property type="match status" value="1"/>
</dbReference>
<dbReference type="EMBL" id="UYYG01000001">
    <property type="protein sequence ID" value="VDN50108.1"/>
    <property type="molecule type" value="Genomic_DNA"/>
</dbReference>
<dbReference type="InterPro" id="IPR023827">
    <property type="entry name" value="Peptidase_S8_Asp-AS"/>
</dbReference>
<feature type="domain" description="Peptidase S8/S53" evidence="5">
    <location>
        <begin position="128"/>
        <end position="208"/>
    </location>
</feature>
<dbReference type="InterPro" id="IPR038466">
    <property type="entry name" value="S8_pro-domain_sf"/>
</dbReference>
<accession>A0A0N4U798</accession>
<dbReference type="InterPro" id="IPR036852">
    <property type="entry name" value="Peptidase_S8/S53_dom_sf"/>
</dbReference>
<evidence type="ECO:0000256" key="3">
    <source>
        <dbReference type="ARBA" id="ARBA00022825"/>
    </source>
</evidence>
<dbReference type="Proteomes" id="UP000038040">
    <property type="component" value="Unplaced"/>
</dbReference>
<evidence type="ECO:0000313" key="8">
    <source>
        <dbReference type="Proteomes" id="UP000038040"/>
    </source>
</evidence>
<dbReference type="PROSITE" id="PS00136">
    <property type="entry name" value="SUBTILASE_ASP"/>
    <property type="match status" value="1"/>
</dbReference>
<evidence type="ECO:0000256" key="1">
    <source>
        <dbReference type="ARBA" id="ARBA00022670"/>
    </source>
</evidence>
<evidence type="ECO:0000313" key="9">
    <source>
        <dbReference type="Proteomes" id="UP000274756"/>
    </source>
</evidence>
<evidence type="ECO:0000259" key="6">
    <source>
        <dbReference type="Pfam" id="PF16470"/>
    </source>
</evidence>
<organism evidence="8 10">
    <name type="scientific">Dracunculus medinensis</name>
    <name type="common">Guinea worm</name>
    <dbReference type="NCBI Taxonomy" id="318479"/>
    <lineage>
        <taxon>Eukaryota</taxon>
        <taxon>Metazoa</taxon>
        <taxon>Ecdysozoa</taxon>
        <taxon>Nematoda</taxon>
        <taxon>Chromadorea</taxon>
        <taxon>Rhabditida</taxon>
        <taxon>Spirurina</taxon>
        <taxon>Dracunculoidea</taxon>
        <taxon>Dracunculidae</taxon>
        <taxon>Dracunculus</taxon>
    </lineage>
</organism>
<dbReference type="Pfam" id="PF16470">
    <property type="entry name" value="S8_pro-domain"/>
    <property type="match status" value="1"/>
</dbReference>
<dbReference type="GO" id="GO:0004252">
    <property type="term" value="F:serine-type endopeptidase activity"/>
    <property type="evidence" value="ECO:0007669"/>
    <property type="project" value="InterPro"/>
</dbReference>
<evidence type="ECO:0000256" key="2">
    <source>
        <dbReference type="ARBA" id="ARBA00022801"/>
    </source>
</evidence>
<dbReference type="GO" id="GO:0016485">
    <property type="term" value="P:protein processing"/>
    <property type="evidence" value="ECO:0007669"/>
    <property type="project" value="TreeGrafter"/>
</dbReference>
<dbReference type="WBParaSite" id="DME_0000285201-mRNA-1">
    <property type="protein sequence ID" value="DME_0000285201-mRNA-1"/>
    <property type="gene ID" value="DME_0000285201"/>
</dbReference>
<dbReference type="InterPro" id="IPR000209">
    <property type="entry name" value="Peptidase_S8/S53_dom"/>
</dbReference>
<dbReference type="SUPFAM" id="SSF52743">
    <property type="entry name" value="Subtilisin-like"/>
    <property type="match status" value="1"/>
</dbReference>
<name>A0A0N4U798_DRAME</name>
<dbReference type="STRING" id="318479.A0A0N4U798"/>
<dbReference type="OrthoDB" id="300641at2759"/>